<keyword evidence="19" id="KW-1185">Reference proteome</keyword>
<feature type="domain" description="DHFR" evidence="17">
    <location>
        <begin position="23"/>
        <end position="200"/>
    </location>
</feature>
<comment type="similarity">
    <text evidence="3 14">In the N-terminal section; belongs to the dihydrofolate reductase family.</text>
</comment>
<evidence type="ECO:0000256" key="5">
    <source>
        <dbReference type="ARBA" id="ARBA00022603"/>
    </source>
</evidence>
<dbReference type="CDD" id="cd00209">
    <property type="entry name" value="DHFR"/>
    <property type="match status" value="1"/>
</dbReference>
<name>A0A8S0S2I9_OLEEU</name>
<evidence type="ECO:0000256" key="8">
    <source>
        <dbReference type="ARBA" id="ARBA00022857"/>
    </source>
</evidence>
<keyword evidence="10" id="KW-0511">Multifunctional enzyme</keyword>
<comment type="catalytic activity">
    <reaction evidence="13">
        <text>(6S)-5,6,7,8-tetrahydrofolate + NADP(+) = 7,8-dihydrofolate + NADPH + H(+)</text>
        <dbReference type="Rhea" id="RHEA:15009"/>
        <dbReference type="ChEBI" id="CHEBI:15378"/>
        <dbReference type="ChEBI" id="CHEBI:57451"/>
        <dbReference type="ChEBI" id="CHEBI:57453"/>
        <dbReference type="ChEBI" id="CHEBI:57783"/>
        <dbReference type="ChEBI" id="CHEBI:58349"/>
        <dbReference type="EC" id="1.5.1.3"/>
    </reaction>
</comment>
<evidence type="ECO:0000313" key="19">
    <source>
        <dbReference type="Proteomes" id="UP000594638"/>
    </source>
</evidence>
<dbReference type="InterPro" id="IPR045097">
    <property type="entry name" value="Thymidate_synth/dCMP_Mease"/>
</dbReference>
<dbReference type="FunFam" id="3.40.430.10:FF:000003">
    <property type="entry name" value="Bifunctional dihydrofolate reductase-thymidylate synthase"/>
    <property type="match status" value="1"/>
</dbReference>
<dbReference type="InterPro" id="IPR012262">
    <property type="entry name" value="DHFR-TS"/>
</dbReference>
<dbReference type="PRINTS" id="PR00108">
    <property type="entry name" value="THYMDSNTHASE"/>
</dbReference>
<dbReference type="FunFam" id="3.30.572.10:FF:000002">
    <property type="entry name" value="Possible thymidylate synthase"/>
    <property type="match status" value="1"/>
</dbReference>
<dbReference type="InterPro" id="IPR036926">
    <property type="entry name" value="Thymidate_synth/dCMP_Mease_sf"/>
</dbReference>
<dbReference type="PROSITE" id="PS51330">
    <property type="entry name" value="DHFR_2"/>
    <property type="match status" value="1"/>
</dbReference>
<dbReference type="GO" id="GO:0006730">
    <property type="term" value="P:one-carbon metabolic process"/>
    <property type="evidence" value="ECO:0007669"/>
    <property type="project" value="UniProtKB-KW"/>
</dbReference>
<dbReference type="Pfam" id="PF00303">
    <property type="entry name" value="Thymidylat_synt"/>
    <property type="match status" value="1"/>
</dbReference>
<gene>
    <name evidence="18" type="ORF">OLEA9_A013947</name>
</gene>
<dbReference type="NCBIfam" id="TIGR03284">
    <property type="entry name" value="thym_sym"/>
    <property type="match status" value="1"/>
</dbReference>
<dbReference type="OrthoDB" id="766at2759"/>
<reference evidence="18 19" key="1">
    <citation type="submission" date="2019-12" db="EMBL/GenBank/DDBJ databases">
        <authorList>
            <person name="Alioto T."/>
            <person name="Alioto T."/>
            <person name="Gomez Garrido J."/>
        </authorList>
    </citation>
    <scope>NUCLEOTIDE SEQUENCE [LARGE SCALE GENOMIC DNA]</scope>
</reference>
<proteinExistence type="inferred from homology"/>
<dbReference type="SUPFAM" id="SSF55831">
    <property type="entry name" value="Thymidylate synthase/dCMP hydroxymethylase"/>
    <property type="match status" value="1"/>
</dbReference>
<dbReference type="GO" id="GO:0005739">
    <property type="term" value="C:mitochondrion"/>
    <property type="evidence" value="ECO:0007669"/>
    <property type="project" value="TreeGrafter"/>
</dbReference>
<dbReference type="InterPro" id="IPR020940">
    <property type="entry name" value="Thymidylate_synthase_AS"/>
</dbReference>
<evidence type="ECO:0000259" key="17">
    <source>
        <dbReference type="PROSITE" id="PS51330"/>
    </source>
</evidence>
<evidence type="ECO:0000256" key="11">
    <source>
        <dbReference type="ARBA" id="ARBA00024992"/>
    </source>
</evidence>
<dbReference type="InterPro" id="IPR024072">
    <property type="entry name" value="DHFR-like_dom_sf"/>
</dbReference>
<keyword evidence="7 14" id="KW-0545">Nucleotide biosynthesis</keyword>
<evidence type="ECO:0000256" key="7">
    <source>
        <dbReference type="ARBA" id="ARBA00022727"/>
    </source>
</evidence>
<dbReference type="PANTHER" id="PTHR11548:SF2">
    <property type="entry name" value="THYMIDYLATE SYNTHASE"/>
    <property type="match status" value="1"/>
</dbReference>
<evidence type="ECO:0000256" key="3">
    <source>
        <dbReference type="ARBA" id="ARBA00010176"/>
    </source>
</evidence>
<evidence type="ECO:0000256" key="4">
    <source>
        <dbReference type="ARBA" id="ARBA00022563"/>
    </source>
</evidence>
<dbReference type="Gramene" id="OE9A013947T1">
    <property type="protein sequence ID" value="OE9A013947C1"/>
    <property type="gene ID" value="OE9A013947"/>
</dbReference>
<dbReference type="PROSITE" id="PS00075">
    <property type="entry name" value="DHFR_1"/>
    <property type="match status" value="1"/>
</dbReference>
<dbReference type="GO" id="GO:0006231">
    <property type="term" value="P:dTMP biosynthetic process"/>
    <property type="evidence" value="ECO:0007669"/>
    <property type="project" value="InterPro"/>
</dbReference>
<comment type="similarity">
    <text evidence="2 14">In the C-terminal section; belongs to the thymidylate synthase family.</text>
</comment>
<comment type="caution">
    <text evidence="18">The sequence shown here is derived from an EMBL/GenBank/DDBJ whole genome shotgun (WGS) entry which is preliminary data.</text>
</comment>
<accession>A0A8S0S2I9</accession>
<evidence type="ECO:0000256" key="6">
    <source>
        <dbReference type="ARBA" id="ARBA00022679"/>
    </source>
</evidence>
<dbReference type="PROSITE" id="PS00091">
    <property type="entry name" value="THYMIDYLATE_SYNTHASE"/>
    <property type="match status" value="1"/>
</dbReference>
<evidence type="ECO:0000256" key="10">
    <source>
        <dbReference type="ARBA" id="ARBA00023268"/>
    </source>
</evidence>
<protein>
    <recommendedName>
        <fullName evidence="14">Bifunctional dihydrofolate reductase-thymidylate synthase</fullName>
    </recommendedName>
</protein>
<keyword evidence="6 14" id="KW-0808">Transferase</keyword>
<sequence length="528" mass="59362">MSENSIACHSDGNTNTQQQLHRTYQVVVAATCDMGIGKDGKLPWKLPSDLKFFKELTMTTSDPEKKNAVIMGRKTWESIPPQFRPLPGRLNVILTRSGSFDIATAENVIICGSIPSALKLLAESPYNILIEKVFMIGGGQILGEALNAPECDAIHMTEIESHVECDTFIPAVDLSVYQPWYMSSPVVENSIRYFFVTFVRLKMSTMGPTNSSLEVSYTGSVLDFKKFKYSNFNFLPKTIFEKHEEFLYLKLVQDIISNGNDKGDQMGTGTLSKFGCQMRFNLRKSFPLLTTKSVFWRGVVEELLWFLSGSTNAKVLQEKAINIWDGNASSEYLDSIGLTDREEGDLGPVYGFRWRHFGARYSNMHADYTGQGFDQLLDVIDKIKNEPNDRRIILSAWNPSDLKLMALPPCHMFAQFYVANGELSCQMYQHSANMGLGVPFNIASYSLLTCMIAHVCGLVPGDLIYVIGDAHVYKTHISPLQEQLKQIPKPFPILKINPQTKDIDSFVAADFELINYEPHSKLEMKLAV</sequence>
<dbReference type="PANTHER" id="PTHR11548">
    <property type="entry name" value="THYMIDYLATE SYNTHASE 1"/>
    <property type="match status" value="1"/>
</dbReference>
<dbReference type="Gene3D" id="3.40.430.10">
    <property type="entry name" value="Dihydrofolate Reductase, subunit A"/>
    <property type="match status" value="1"/>
</dbReference>
<dbReference type="GO" id="GO:0032259">
    <property type="term" value="P:methylation"/>
    <property type="evidence" value="ECO:0007669"/>
    <property type="project" value="UniProtKB-KW"/>
</dbReference>
<dbReference type="NCBIfam" id="NF002497">
    <property type="entry name" value="PRK01827.1-3"/>
    <property type="match status" value="1"/>
</dbReference>
<dbReference type="GO" id="GO:0004146">
    <property type="term" value="F:dihydrofolate reductase activity"/>
    <property type="evidence" value="ECO:0007669"/>
    <property type="project" value="UniProtKB-EC"/>
</dbReference>
<dbReference type="Proteomes" id="UP000594638">
    <property type="component" value="Unassembled WGS sequence"/>
</dbReference>
<feature type="active site" evidence="15 16">
    <location>
        <position position="410"/>
    </location>
</feature>
<dbReference type="AlphaFoldDB" id="A0A8S0S2I9"/>
<keyword evidence="5 14" id="KW-0489">Methyltransferase</keyword>
<dbReference type="EMBL" id="CACTIH010003828">
    <property type="protein sequence ID" value="CAA2985785.1"/>
    <property type="molecule type" value="Genomic_DNA"/>
</dbReference>
<dbReference type="Gene3D" id="3.30.572.10">
    <property type="entry name" value="Thymidylate synthase/dCMP hydroxymethylase domain"/>
    <property type="match status" value="1"/>
</dbReference>
<dbReference type="Pfam" id="PF00186">
    <property type="entry name" value="DHFR_1"/>
    <property type="match status" value="1"/>
</dbReference>
<keyword evidence="4 14" id="KW-0554">One-carbon metabolism</keyword>
<comment type="pathway">
    <text evidence="1 14">Cofactor biosynthesis; tetrahydrofolate biosynthesis; 5,6,7,8-tetrahydrofolate from 7,8-dihydrofolate: step 1/1.</text>
</comment>
<dbReference type="PIRSF" id="PIRSF000389">
    <property type="entry name" value="DHFR-TS"/>
    <property type="match status" value="1"/>
</dbReference>
<dbReference type="InterPro" id="IPR017925">
    <property type="entry name" value="DHFR_CS"/>
</dbReference>
<evidence type="ECO:0000256" key="12">
    <source>
        <dbReference type="ARBA" id="ARBA00047344"/>
    </source>
</evidence>
<comment type="function">
    <text evidence="11">Bifunctional enzyme. Involved in de novo dTMP biosynthesis. Key enzyme in folate metabolism. Can play two different roles depending on the source of dihydrofolate: de novo synthesis of tetrahydrofolate or recycling of the dihydrofolate released as one of the end products of the TS catalyzed reaction. Catalyzes an essential reaction for de novo glycine and purine synthesis, DNA precursor synthesis, and for the conversion of dUMP to dTMP.</text>
</comment>
<comment type="catalytic activity">
    <reaction evidence="12">
        <text>dUMP + (6R)-5,10-methylene-5,6,7,8-tetrahydrofolate = 7,8-dihydrofolate + dTMP</text>
        <dbReference type="Rhea" id="RHEA:12104"/>
        <dbReference type="ChEBI" id="CHEBI:15636"/>
        <dbReference type="ChEBI" id="CHEBI:57451"/>
        <dbReference type="ChEBI" id="CHEBI:63528"/>
        <dbReference type="ChEBI" id="CHEBI:246422"/>
        <dbReference type="EC" id="2.1.1.45"/>
    </reaction>
</comment>
<evidence type="ECO:0000256" key="16">
    <source>
        <dbReference type="PROSITE-ProRule" id="PRU10016"/>
    </source>
</evidence>
<dbReference type="InterPro" id="IPR023451">
    <property type="entry name" value="Thymidate_synth/dCMP_Mease_dom"/>
</dbReference>
<dbReference type="InterPro" id="IPR000398">
    <property type="entry name" value="Thymidylate_synthase"/>
</dbReference>
<dbReference type="CDD" id="cd00351">
    <property type="entry name" value="TS_Pyrimidine_HMase"/>
    <property type="match status" value="1"/>
</dbReference>
<organism evidence="18 19">
    <name type="scientific">Olea europaea subsp. europaea</name>
    <dbReference type="NCBI Taxonomy" id="158383"/>
    <lineage>
        <taxon>Eukaryota</taxon>
        <taxon>Viridiplantae</taxon>
        <taxon>Streptophyta</taxon>
        <taxon>Embryophyta</taxon>
        <taxon>Tracheophyta</taxon>
        <taxon>Spermatophyta</taxon>
        <taxon>Magnoliopsida</taxon>
        <taxon>eudicotyledons</taxon>
        <taxon>Gunneridae</taxon>
        <taxon>Pentapetalae</taxon>
        <taxon>asterids</taxon>
        <taxon>lamiids</taxon>
        <taxon>Lamiales</taxon>
        <taxon>Oleaceae</taxon>
        <taxon>Oleeae</taxon>
        <taxon>Olea</taxon>
    </lineage>
</organism>
<dbReference type="GO" id="GO:0004799">
    <property type="term" value="F:thymidylate synthase activity"/>
    <property type="evidence" value="ECO:0007669"/>
    <property type="project" value="UniProtKB-EC"/>
</dbReference>
<evidence type="ECO:0000256" key="9">
    <source>
        <dbReference type="ARBA" id="ARBA00023002"/>
    </source>
</evidence>
<dbReference type="HAMAP" id="MF_00008">
    <property type="entry name" value="Thymidy_synth_bact"/>
    <property type="match status" value="1"/>
</dbReference>
<dbReference type="InterPro" id="IPR001796">
    <property type="entry name" value="DHFR_dom"/>
</dbReference>
<keyword evidence="9 14" id="KW-0560">Oxidoreductase</keyword>
<evidence type="ECO:0000256" key="2">
    <source>
        <dbReference type="ARBA" id="ARBA00006900"/>
    </source>
</evidence>
<evidence type="ECO:0000313" key="18">
    <source>
        <dbReference type="EMBL" id="CAA2985785.1"/>
    </source>
</evidence>
<dbReference type="GO" id="GO:0046654">
    <property type="term" value="P:tetrahydrofolate biosynthetic process"/>
    <property type="evidence" value="ECO:0007669"/>
    <property type="project" value="InterPro"/>
</dbReference>
<dbReference type="SUPFAM" id="SSF53597">
    <property type="entry name" value="Dihydrofolate reductase-like"/>
    <property type="match status" value="1"/>
</dbReference>
<evidence type="ECO:0000256" key="15">
    <source>
        <dbReference type="PIRSR" id="PIRSR000389-1"/>
    </source>
</evidence>
<keyword evidence="8" id="KW-0521">NADP</keyword>
<dbReference type="GO" id="GO:0005829">
    <property type="term" value="C:cytosol"/>
    <property type="evidence" value="ECO:0007669"/>
    <property type="project" value="TreeGrafter"/>
</dbReference>
<evidence type="ECO:0000256" key="1">
    <source>
        <dbReference type="ARBA" id="ARBA00004903"/>
    </source>
</evidence>
<evidence type="ECO:0000256" key="14">
    <source>
        <dbReference type="PIRNR" id="PIRNR000389"/>
    </source>
</evidence>
<evidence type="ECO:0000256" key="13">
    <source>
        <dbReference type="ARBA" id="ARBA00048873"/>
    </source>
</evidence>